<feature type="chain" id="PRO_5001599796" evidence="2">
    <location>
        <begin position="26"/>
        <end position="278"/>
    </location>
</feature>
<dbReference type="Proteomes" id="UP000053664">
    <property type="component" value="Unassembled WGS sequence"/>
</dbReference>
<feature type="signal peptide" evidence="2">
    <location>
        <begin position="1"/>
        <end position="25"/>
    </location>
</feature>
<protein>
    <submittedName>
        <fullName evidence="3">Uncharacterized protein</fullName>
    </submittedName>
</protein>
<dbReference type="GeneID" id="19320034"/>
<accession>A0A061H7Q8</accession>
<feature type="compositionally biased region" description="Low complexity" evidence="1">
    <location>
        <begin position="64"/>
        <end position="84"/>
    </location>
</feature>
<proteinExistence type="predicted"/>
<dbReference type="EMBL" id="KE361644">
    <property type="protein sequence ID" value="EPQ26631.1"/>
    <property type="molecule type" value="Genomic_DNA"/>
</dbReference>
<dbReference type="AlphaFoldDB" id="A0A061H7Q8"/>
<evidence type="ECO:0000313" key="4">
    <source>
        <dbReference type="Proteomes" id="UP000053664"/>
    </source>
</evidence>
<dbReference type="HOGENOM" id="CLU_1001591_0_0_1"/>
<feature type="region of interest" description="Disordered" evidence="1">
    <location>
        <begin position="63"/>
        <end position="121"/>
    </location>
</feature>
<evidence type="ECO:0000256" key="2">
    <source>
        <dbReference type="SAM" id="SignalP"/>
    </source>
</evidence>
<sequence>MLLAPLSAIVRLLLPLSCLLPRAIAPDVPPVGEAAPATFEHDVQRYDWPDILKLAEAPSFDQHGAQPASFAGQASSSPSSPHAAEAFDHNSLPPADLSLQPLADPTSAPLRRSRQRIGTSHPAYRGSRALVHQYTLGHAALFAAVKEKLLERLKLAHILLPGAPIQALDDRVLSIQADPSMLDESLRKQLNNLLNYPRLRHTPTSLLSSFRWDGPPAYDVAFFRLNRSKTHSNSPHAKEFRTFRAIATPAVPDSSGRIYIGDFVVHRRWLNLYVPAQP</sequence>
<dbReference type="RefSeq" id="XP_007881678.1">
    <property type="nucleotide sequence ID" value="XM_007883487.1"/>
</dbReference>
<dbReference type="KEGG" id="pfp:PFL1_05952"/>
<organism evidence="3 4">
    <name type="scientific">Pseudozyma flocculosa PF-1</name>
    <dbReference type="NCBI Taxonomy" id="1277687"/>
    <lineage>
        <taxon>Eukaryota</taxon>
        <taxon>Fungi</taxon>
        <taxon>Dikarya</taxon>
        <taxon>Basidiomycota</taxon>
        <taxon>Ustilaginomycotina</taxon>
        <taxon>Ustilaginomycetes</taxon>
        <taxon>Ustilaginales</taxon>
        <taxon>Ustilaginaceae</taxon>
        <taxon>Pseudozyma</taxon>
    </lineage>
</organism>
<name>A0A061H7Q8_9BASI</name>
<gene>
    <name evidence="3" type="ORF">PFL1_05952</name>
</gene>
<keyword evidence="2" id="KW-0732">Signal</keyword>
<reference evidence="3 4" key="1">
    <citation type="journal article" date="2013" name="Plant Cell">
        <title>The transition from a phytopathogenic smut ancestor to an anamorphic biocontrol agent deciphered by comparative whole-genome analysis.</title>
        <authorList>
            <person name="Lefebvre F."/>
            <person name="Joly D.L."/>
            <person name="Labbe C."/>
            <person name="Teichmann B."/>
            <person name="Linning R."/>
            <person name="Belzile F."/>
            <person name="Bakkeren G."/>
            <person name="Belanger R.R."/>
        </authorList>
    </citation>
    <scope>NUCLEOTIDE SEQUENCE [LARGE SCALE GENOMIC DNA]</scope>
    <source>
        <strain evidence="3 4">PF-1</strain>
    </source>
</reference>
<evidence type="ECO:0000313" key="3">
    <source>
        <dbReference type="EMBL" id="EPQ26631.1"/>
    </source>
</evidence>
<evidence type="ECO:0000256" key="1">
    <source>
        <dbReference type="SAM" id="MobiDB-lite"/>
    </source>
</evidence>